<dbReference type="CDD" id="cd00093">
    <property type="entry name" value="HTH_XRE"/>
    <property type="match status" value="1"/>
</dbReference>
<dbReference type="EMBL" id="JBHMCA010000069">
    <property type="protein sequence ID" value="MFB9449694.1"/>
    <property type="molecule type" value="Genomic_DNA"/>
</dbReference>
<organism evidence="2 3">
    <name type="scientific">Dactylosporangium vinaceum</name>
    <dbReference type="NCBI Taxonomy" id="53362"/>
    <lineage>
        <taxon>Bacteria</taxon>
        <taxon>Bacillati</taxon>
        <taxon>Actinomycetota</taxon>
        <taxon>Actinomycetes</taxon>
        <taxon>Micromonosporales</taxon>
        <taxon>Micromonosporaceae</taxon>
        <taxon>Dactylosporangium</taxon>
    </lineage>
</organism>
<evidence type="ECO:0000259" key="1">
    <source>
        <dbReference type="PROSITE" id="PS50943"/>
    </source>
</evidence>
<evidence type="ECO:0000313" key="3">
    <source>
        <dbReference type="Proteomes" id="UP001589608"/>
    </source>
</evidence>
<evidence type="ECO:0000313" key="2">
    <source>
        <dbReference type="EMBL" id="MFB9449694.1"/>
    </source>
</evidence>
<dbReference type="InterPro" id="IPR001387">
    <property type="entry name" value="Cro/C1-type_HTH"/>
</dbReference>
<gene>
    <name evidence="2" type="ORF">ACFFTR_42000</name>
</gene>
<proteinExistence type="predicted"/>
<dbReference type="SUPFAM" id="SSF47413">
    <property type="entry name" value="lambda repressor-like DNA-binding domains"/>
    <property type="match status" value="1"/>
</dbReference>
<dbReference type="InterPro" id="IPR010982">
    <property type="entry name" value="Lambda_DNA-bd_dom_sf"/>
</dbReference>
<sequence length="94" mass="9973">MDTASVSTTLGALVADRRRALGLSQRELADRICQVSGRTTITRHELSRYERGVRLPGGAMVDVLAESLGVPAAVLAAAVTATLERRGRTATRTP</sequence>
<dbReference type="RefSeq" id="WP_223100631.1">
    <property type="nucleotide sequence ID" value="NZ_CP061913.1"/>
</dbReference>
<reference evidence="2 3" key="1">
    <citation type="submission" date="2024-09" db="EMBL/GenBank/DDBJ databases">
        <authorList>
            <person name="Sun Q."/>
            <person name="Mori K."/>
        </authorList>
    </citation>
    <scope>NUCLEOTIDE SEQUENCE [LARGE SCALE GENOMIC DNA]</scope>
    <source>
        <strain evidence="2 3">JCM 3307</strain>
    </source>
</reference>
<protein>
    <submittedName>
        <fullName evidence="2">Helix-turn-helix domain-containing protein</fullName>
    </submittedName>
</protein>
<name>A0ABV5MLK0_9ACTN</name>
<dbReference type="Gene3D" id="1.10.260.40">
    <property type="entry name" value="lambda repressor-like DNA-binding domains"/>
    <property type="match status" value="1"/>
</dbReference>
<accession>A0ABV5MLK0</accession>
<dbReference type="Pfam" id="PF01381">
    <property type="entry name" value="HTH_3"/>
    <property type="match status" value="1"/>
</dbReference>
<dbReference type="PROSITE" id="PS50943">
    <property type="entry name" value="HTH_CROC1"/>
    <property type="match status" value="1"/>
</dbReference>
<dbReference type="SMART" id="SM00530">
    <property type="entry name" value="HTH_XRE"/>
    <property type="match status" value="1"/>
</dbReference>
<keyword evidence="3" id="KW-1185">Reference proteome</keyword>
<dbReference type="Proteomes" id="UP001589608">
    <property type="component" value="Unassembled WGS sequence"/>
</dbReference>
<feature type="domain" description="HTH cro/C1-type" evidence="1">
    <location>
        <begin position="14"/>
        <end position="75"/>
    </location>
</feature>
<comment type="caution">
    <text evidence="2">The sequence shown here is derived from an EMBL/GenBank/DDBJ whole genome shotgun (WGS) entry which is preliminary data.</text>
</comment>